<evidence type="ECO:0000313" key="6">
    <source>
        <dbReference type="Proteomes" id="UP001501598"/>
    </source>
</evidence>
<comment type="caution">
    <text evidence="5">The sequence shown here is derived from an EMBL/GenBank/DDBJ whole genome shotgun (WGS) entry which is preliminary data.</text>
</comment>
<evidence type="ECO:0000256" key="3">
    <source>
        <dbReference type="ARBA" id="ARBA00023163"/>
    </source>
</evidence>
<dbReference type="PRINTS" id="PR00598">
    <property type="entry name" value="HTHMARR"/>
</dbReference>
<dbReference type="SUPFAM" id="SSF46785">
    <property type="entry name" value="Winged helix' DNA-binding domain"/>
    <property type="match status" value="1"/>
</dbReference>
<dbReference type="SMART" id="SM00347">
    <property type="entry name" value="HTH_MARR"/>
    <property type="match status" value="1"/>
</dbReference>
<dbReference type="PANTHER" id="PTHR42756:SF1">
    <property type="entry name" value="TRANSCRIPTIONAL REPRESSOR OF EMRAB OPERON"/>
    <property type="match status" value="1"/>
</dbReference>
<dbReference type="InterPro" id="IPR036390">
    <property type="entry name" value="WH_DNA-bd_sf"/>
</dbReference>
<feature type="domain" description="HTH marR-type" evidence="4">
    <location>
        <begin position="3"/>
        <end position="134"/>
    </location>
</feature>
<gene>
    <name evidence="5" type="ORF">GCM10023175_22370</name>
</gene>
<dbReference type="InterPro" id="IPR000835">
    <property type="entry name" value="HTH_MarR-typ"/>
</dbReference>
<sequence length="172" mass="18524">MHEKRLANLLGAASLALSDLMLTQVREAGRVSASGAAALAVLAYTPGLSVTELGRRIGLSQPATARMVDSLETSGLVQRGQKEGRTVSVELTTAGRSTVREVRATRETQMSSLLTDFDSDDRATLERLLEVLLVRLYDDVGNSDLLCRLCDRSCCTDGAACPVGQAERDQRR</sequence>
<evidence type="ECO:0000256" key="2">
    <source>
        <dbReference type="ARBA" id="ARBA00023125"/>
    </source>
</evidence>
<dbReference type="EMBL" id="BAABGT010000029">
    <property type="protein sequence ID" value="GAA4544346.1"/>
    <property type="molecule type" value="Genomic_DNA"/>
</dbReference>
<dbReference type="Proteomes" id="UP001501598">
    <property type="component" value="Unassembled WGS sequence"/>
</dbReference>
<proteinExistence type="predicted"/>
<organism evidence="5 6">
    <name type="scientific">Pseudonocardia xishanensis</name>
    <dbReference type="NCBI Taxonomy" id="630995"/>
    <lineage>
        <taxon>Bacteria</taxon>
        <taxon>Bacillati</taxon>
        <taxon>Actinomycetota</taxon>
        <taxon>Actinomycetes</taxon>
        <taxon>Pseudonocardiales</taxon>
        <taxon>Pseudonocardiaceae</taxon>
        <taxon>Pseudonocardia</taxon>
    </lineage>
</organism>
<keyword evidence="6" id="KW-1185">Reference proteome</keyword>
<evidence type="ECO:0000313" key="5">
    <source>
        <dbReference type="EMBL" id="GAA4544346.1"/>
    </source>
</evidence>
<keyword evidence="3" id="KW-0804">Transcription</keyword>
<dbReference type="InterPro" id="IPR011991">
    <property type="entry name" value="ArsR-like_HTH"/>
</dbReference>
<name>A0ABP8RPX4_9PSEU</name>
<reference evidence="6" key="1">
    <citation type="journal article" date="2019" name="Int. J. Syst. Evol. Microbiol.">
        <title>The Global Catalogue of Microorganisms (GCM) 10K type strain sequencing project: providing services to taxonomists for standard genome sequencing and annotation.</title>
        <authorList>
            <consortium name="The Broad Institute Genomics Platform"/>
            <consortium name="The Broad Institute Genome Sequencing Center for Infectious Disease"/>
            <person name="Wu L."/>
            <person name="Ma J."/>
        </authorList>
    </citation>
    <scope>NUCLEOTIDE SEQUENCE [LARGE SCALE GENOMIC DNA]</scope>
    <source>
        <strain evidence="6">JCM 17906</strain>
    </source>
</reference>
<dbReference type="CDD" id="cd00090">
    <property type="entry name" value="HTH_ARSR"/>
    <property type="match status" value="1"/>
</dbReference>
<dbReference type="InterPro" id="IPR036388">
    <property type="entry name" value="WH-like_DNA-bd_sf"/>
</dbReference>
<accession>A0ABP8RPX4</accession>
<keyword evidence="1" id="KW-0805">Transcription regulation</keyword>
<evidence type="ECO:0000256" key="1">
    <source>
        <dbReference type="ARBA" id="ARBA00023015"/>
    </source>
</evidence>
<dbReference type="RefSeq" id="WP_345415633.1">
    <property type="nucleotide sequence ID" value="NZ_BAABGT010000029.1"/>
</dbReference>
<dbReference type="Gene3D" id="1.10.10.10">
    <property type="entry name" value="Winged helix-like DNA-binding domain superfamily/Winged helix DNA-binding domain"/>
    <property type="match status" value="1"/>
</dbReference>
<dbReference type="Pfam" id="PF12802">
    <property type="entry name" value="MarR_2"/>
    <property type="match status" value="1"/>
</dbReference>
<dbReference type="PANTHER" id="PTHR42756">
    <property type="entry name" value="TRANSCRIPTIONAL REGULATOR, MARR"/>
    <property type="match status" value="1"/>
</dbReference>
<keyword evidence="2" id="KW-0238">DNA-binding</keyword>
<protein>
    <recommendedName>
        <fullName evidence="4">HTH marR-type domain-containing protein</fullName>
    </recommendedName>
</protein>
<dbReference type="PROSITE" id="PS50995">
    <property type="entry name" value="HTH_MARR_2"/>
    <property type="match status" value="1"/>
</dbReference>
<evidence type="ECO:0000259" key="4">
    <source>
        <dbReference type="PROSITE" id="PS50995"/>
    </source>
</evidence>